<dbReference type="GeneID" id="9230779"/>
<reference evidence="10" key="1">
    <citation type="journal article" date="2012" name="MBio">
        <title>Comparative genome analysis of Trichophyton rubrum and related dermatophytes reveals candidate genes involved in infection.</title>
        <authorList>
            <person name="Martinez D.A."/>
            <person name="Oliver B.G."/>
            <person name="Graeser Y."/>
            <person name="Goldberg J.M."/>
            <person name="Li W."/>
            <person name="Martinez-Rossi N.M."/>
            <person name="Monod M."/>
            <person name="Shelest E."/>
            <person name="Barton R.C."/>
            <person name="Birch E."/>
            <person name="Brakhage A.A."/>
            <person name="Chen Z."/>
            <person name="Gurr S.J."/>
            <person name="Heiman D."/>
            <person name="Heitman J."/>
            <person name="Kosti I."/>
            <person name="Rossi A."/>
            <person name="Saif S."/>
            <person name="Samalova M."/>
            <person name="Saunders C.W."/>
            <person name="Shea T."/>
            <person name="Summerbell R.C."/>
            <person name="Xu J."/>
            <person name="Young S."/>
            <person name="Zeng Q."/>
            <person name="Birren B.W."/>
            <person name="Cuomo C.A."/>
            <person name="White T.C."/>
        </authorList>
    </citation>
    <scope>NUCLEOTIDE SEQUENCE [LARGE SCALE GENOMIC DNA]</scope>
    <source>
        <strain evidence="10">ATCC MYA-4605 / CBS 113480</strain>
    </source>
</reference>
<evidence type="ECO:0000313" key="10">
    <source>
        <dbReference type="Proteomes" id="UP000002035"/>
    </source>
</evidence>
<feature type="region of interest" description="Disordered" evidence="6">
    <location>
        <begin position="333"/>
        <end position="352"/>
    </location>
</feature>
<feature type="compositionally biased region" description="Polar residues" evidence="6">
    <location>
        <begin position="305"/>
        <end position="320"/>
    </location>
</feature>
<dbReference type="HOGENOM" id="CLU_028200_0_0_1"/>
<comment type="similarity">
    <text evidence="5">Belongs to the SAT4 family.</text>
</comment>
<dbReference type="EMBL" id="DS995702">
    <property type="protein sequence ID" value="EEQ28754.1"/>
    <property type="molecule type" value="Genomic_DNA"/>
</dbReference>
<evidence type="ECO:0000256" key="7">
    <source>
        <dbReference type="SAM" id="Phobius"/>
    </source>
</evidence>
<dbReference type="PANTHER" id="PTHR33048">
    <property type="entry name" value="PTH11-LIKE INTEGRAL MEMBRANE PROTEIN (AFU_ORTHOLOGUE AFUA_5G11245)"/>
    <property type="match status" value="1"/>
</dbReference>
<accession>C5FHL4</accession>
<sequence length="352" mass="39142">MSLDFTPPPGIDVYESQQPQLYAAYISTFCLAVVAVVLRLKCRLGHLRPGLWWDDYMICASLLMTAGNFVAMIICFEDFFLNLFVIEILYTLSVCFTKYSILLFYWRIFNATSIRIPIYIITSIVTGWGIGVIGTTIFQCLPIQGFWDKKIVSVCGVDVNSFFIGNAVPNIVTDWALLLLPLPYIWRLHRNTVQKLAIYATFLLGGFICIISIIRLIIMLRAYKVPSIDVTWVFIGPSTWTAVETNIGVVSACLPSLRPLLRHFGGSTEPKPSSYNHREVGFSGGSGYSYGSAWAKKSPYGRNGTDPSTNEGYSSDRNLTEINVRTSVDVRGEEAACGSRGYSNAGYSNARA</sequence>
<gene>
    <name evidence="9" type="ORF">MCYG_01573</name>
</gene>
<dbReference type="Proteomes" id="UP000002035">
    <property type="component" value="Unassembled WGS sequence"/>
</dbReference>
<proteinExistence type="inferred from homology"/>
<evidence type="ECO:0000256" key="1">
    <source>
        <dbReference type="ARBA" id="ARBA00004141"/>
    </source>
</evidence>
<evidence type="ECO:0000256" key="4">
    <source>
        <dbReference type="ARBA" id="ARBA00023136"/>
    </source>
</evidence>
<evidence type="ECO:0000256" key="6">
    <source>
        <dbReference type="SAM" id="MobiDB-lite"/>
    </source>
</evidence>
<feature type="transmembrane region" description="Helical" evidence="7">
    <location>
        <begin position="118"/>
        <end position="138"/>
    </location>
</feature>
<dbReference type="InterPro" id="IPR052337">
    <property type="entry name" value="SAT4-like"/>
</dbReference>
<evidence type="ECO:0000259" key="8">
    <source>
        <dbReference type="Pfam" id="PF20684"/>
    </source>
</evidence>
<keyword evidence="3 7" id="KW-1133">Transmembrane helix</keyword>
<feature type="transmembrane region" description="Helical" evidence="7">
    <location>
        <begin position="80"/>
        <end position="106"/>
    </location>
</feature>
<dbReference type="VEuPathDB" id="FungiDB:MCYG_01573"/>
<feature type="compositionally biased region" description="Polar residues" evidence="6">
    <location>
        <begin position="341"/>
        <end position="352"/>
    </location>
</feature>
<dbReference type="OMA" id="AGNFVAM"/>
<dbReference type="InterPro" id="IPR049326">
    <property type="entry name" value="Rhodopsin_dom_fungi"/>
</dbReference>
<dbReference type="Pfam" id="PF20684">
    <property type="entry name" value="Fung_rhodopsin"/>
    <property type="match status" value="1"/>
</dbReference>
<evidence type="ECO:0000256" key="5">
    <source>
        <dbReference type="ARBA" id="ARBA00038359"/>
    </source>
</evidence>
<dbReference type="AlphaFoldDB" id="C5FHL4"/>
<dbReference type="GO" id="GO:0016020">
    <property type="term" value="C:membrane"/>
    <property type="evidence" value="ECO:0007669"/>
    <property type="project" value="UniProtKB-SubCell"/>
</dbReference>
<feature type="transmembrane region" description="Helical" evidence="7">
    <location>
        <begin position="196"/>
        <end position="218"/>
    </location>
</feature>
<name>C5FHL4_ARTOC</name>
<evidence type="ECO:0000256" key="2">
    <source>
        <dbReference type="ARBA" id="ARBA00022692"/>
    </source>
</evidence>
<feature type="region of interest" description="Disordered" evidence="6">
    <location>
        <begin position="301"/>
        <end position="320"/>
    </location>
</feature>
<feature type="transmembrane region" description="Helical" evidence="7">
    <location>
        <begin position="52"/>
        <end position="74"/>
    </location>
</feature>
<organism evidence="9 10">
    <name type="scientific">Arthroderma otae (strain ATCC MYA-4605 / CBS 113480)</name>
    <name type="common">Microsporum canis</name>
    <dbReference type="NCBI Taxonomy" id="554155"/>
    <lineage>
        <taxon>Eukaryota</taxon>
        <taxon>Fungi</taxon>
        <taxon>Dikarya</taxon>
        <taxon>Ascomycota</taxon>
        <taxon>Pezizomycotina</taxon>
        <taxon>Eurotiomycetes</taxon>
        <taxon>Eurotiomycetidae</taxon>
        <taxon>Onygenales</taxon>
        <taxon>Arthrodermataceae</taxon>
        <taxon>Microsporum</taxon>
    </lineage>
</organism>
<keyword evidence="4 7" id="KW-0472">Membrane</keyword>
<dbReference type="PANTHER" id="PTHR33048:SF47">
    <property type="entry name" value="INTEGRAL MEMBRANE PROTEIN-RELATED"/>
    <property type="match status" value="1"/>
</dbReference>
<dbReference type="OrthoDB" id="4170254at2759"/>
<dbReference type="RefSeq" id="XP_002848639.1">
    <property type="nucleotide sequence ID" value="XM_002848593.1"/>
</dbReference>
<keyword evidence="2 7" id="KW-0812">Transmembrane</keyword>
<evidence type="ECO:0000256" key="3">
    <source>
        <dbReference type="ARBA" id="ARBA00022989"/>
    </source>
</evidence>
<feature type="transmembrane region" description="Helical" evidence="7">
    <location>
        <begin position="20"/>
        <end position="40"/>
    </location>
</feature>
<protein>
    <recommendedName>
        <fullName evidence="8">Rhodopsin domain-containing protein</fullName>
    </recommendedName>
</protein>
<dbReference type="STRING" id="554155.C5FHL4"/>
<dbReference type="eggNOG" id="ENOG502SNA9">
    <property type="taxonomic scope" value="Eukaryota"/>
</dbReference>
<keyword evidence="10" id="KW-1185">Reference proteome</keyword>
<feature type="domain" description="Rhodopsin" evidence="8">
    <location>
        <begin position="38"/>
        <end position="262"/>
    </location>
</feature>
<evidence type="ECO:0000313" key="9">
    <source>
        <dbReference type="EMBL" id="EEQ28754.1"/>
    </source>
</evidence>
<comment type="subcellular location">
    <subcellularLocation>
        <location evidence="1">Membrane</location>
        <topology evidence="1">Multi-pass membrane protein</topology>
    </subcellularLocation>
</comment>